<feature type="compositionally biased region" description="Low complexity" evidence="1">
    <location>
        <begin position="143"/>
        <end position="159"/>
    </location>
</feature>
<feature type="region of interest" description="Disordered" evidence="1">
    <location>
        <begin position="132"/>
        <end position="177"/>
    </location>
</feature>
<keyword evidence="3" id="KW-1185">Reference proteome</keyword>
<evidence type="ECO:0000313" key="2">
    <source>
        <dbReference type="EMBL" id="KAK0587504.1"/>
    </source>
</evidence>
<dbReference type="PANTHER" id="PTHR48238">
    <property type="entry name" value="BNACNNG09570D PROTEIN"/>
    <property type="match status" value="1"/>
</dbReference>
<dbReference type="EMBL" id="JAUESC010000382">
    <property type="protein sequence ID" value="KAK0587504.1"/>
    <property type="molecule type" value="Genomic_DNA"/>
</dbReference>
<name>A0AA39SES6_ACESA</name>
<reference evidence="2" key="2">
    <citation type="submission" date="2023-06" db="EMBL/GenBank/DDBJ databases">
        <authorList>
            <person name="Swenson N.G."/>
            <person name="Wegrzyn J.L."/>
            <person name="Mcevoy S.L."/>
        </authorList>
    </citation>
    <scope>NUCLEOTIDE SEQUENCE</scope>
    <source>
        <strain evidence="2">NS2018</strain>
        <tissue evidence="2">Leaf</tissue>
    </source>
</reference>
<accession>A0AA39SES6</accession>
<reference evidence="2" key="1">
    <citation type="journal article" date="2022" name="Plant J.">
        <title>Strategies of tolerance reflected in two North American maple genomes.</title>
        <authorList>
            <person name="McEvoy S.L."/>
            <person name="Sezen U.U."/>
            <person name="Trouern-Trend A."/>
            <person name="McMahon S.M."/>
            <person name="Schaberg P.G."/>
            <person name="Yang J."/>
            <person name="Wegrzyn J.L."/>
            <person name="Swenson N.G."/>
        </authorList>
    </citation>
    <scope>NUCLEOTIDE SEQUENCE</scope>
    <source>
        <strain evidence="2">NS2018</strain>
    </source>
</reference>
<comment type="caution">
    <text evidence="2">The sequence shown here is derived from an EMBL/GenBank/DDBJ whole genome shotgun (WGS) entry which is preliminary data.</text>
</comment>
<evidence type="ECO:0000313" key="3">
    <source>
        <dbReference type="Proteomes" id="UP001168877"/>
    </source>
</evidence>
<dbReference type="PANTHER" id="PTHR48238:SF1">
    <property type="entry name" value="(RAPE) HYPOTHETICAL PROTEIN"/>
    <property type="match status" value="1"/>
</dbReference>
<gene>
    <name evidence="2" type="ORF">LWI29_023991</name>
</gene>
<sequence>MFGRVRAASSTLDTLELERAPSKLFKDDSLSIYEATIMKLKLGSQRNLDPPSEIAMGTESGCASADVPKCCGDGLSSPHHDTKMMDTDCSSANSLSTSSDCQSTGSLKQHQSRNVSVLYLFSKYKSSGQAKEEVTTIQDDDGSSVSLSPSSSDCQSLGSTKDQLEQDSFSSFPMCQR</sequence>
<organism evidence="2 3">
    <name type="scientific">Acer saccharum</name>
    <name type="common">Sugar maple</name>
    <dbReference type="NCBI Taxonomy" id="4024"/>
    <lineage>
        <taxon>Eukaryota</taxon>
        <taxon>Viridiplantae</taxon>
        <taxon>Streptophyta</taxon>
        <taxon>Embryophyta</taxon>
        <taxon>Tracheophyta</taxon>
        <taxon>Spermatophyta</taxon>
        <taxon>Magnoliopsida</taxon>
        <taxon>eudicotyledons</taxon>
        <taxon>Gunneridae</taxon>
        <taxon>Pentapetalae</taxon>
        <taxon>rosids</taxon>
        <taxon>malvids</taxon>
        <taxon>Sapindales</taxon>
        <taxon>Sapindaceae</taxon>
        <taxon>Hippocastanoideae</taxon>
        <taxon>Acereae</taxon>
        <taxon>Acer</taxon>
    </lineage>
</organism>
<feature type="compositionally biased region" description="Polar residues" evidence="1">
    <location>
        <begin position="166"/>
        <end position="177"/>
    </location>
</feature>
<evidence type="ECO:0000256" key="1">
    <source>
        <dbReference type="SAM" id="MobiDB-lite"/>
    </source>
</evidence>
<dbReference type="AlphaFoldDB" id="A0AA39SES6"/>
<proteinExistence type="predicted"/>
<protein>
    <submittedName>
        <fullName evidence="2">Uncharacterized protein</fullName>
    </submittedName>
</protein>
<dbReference type="Proteomes" id="UP001168877">
    <property type="component" value="Unassembled WGS sequence"/>
</dbReference>